<dbReference type="InterPro" id="IPR001123">
    <property type="entry name" value="LeuE-type"/>
</dbReference>
<feature type="transmembrane region" description="Helical" evidence="6">
    <location>
        <begin position="181"/>
        <end position="199"/>
    </location>
</feature>
<evidence type="ECO:0000256" key="1">
    <source>
        <dbReference type="ARBA" id="ARBA00004651"/>
    </source>
</evidence>
<accession>A0A2N3LGL9</accession>
<evidence type="ECO:0000313" key="7">
    <source>
        <dbReference type="EMBL" id="PKR83756.1"/>
    </source>
</evidence>
<evidence type="ECO:0000256" key="4">
    <source>
        <dbReference type="ARBA" id="ARBA00022989"/>
    </source>
</evidence>
<evidence type="ECO:0000256" key="5">
    <source>
        <dbReference type="ARBA" id="ARBA00023136"/>
    </source>
</evidence>
<reference evidence="7 8" key="1">
    <citation type="submission" date="2017-11" db="EMBL/GenBank/DDBJ databases">
        <title>Bacillus camelliae sp. nov., isolated from pu'er tea.</title>
        <authorList>
            <person name="Niu L."/>
        </authorList>
    </citation>
    <scope>NUCLEOTIDE SEQUENCE [LARGE SCALE GENOMIC DNA]</scope>
    <source>
        <strain evidence="7 8">7578-1</strain>
    </source>
</reference>
<feature type="transmembrane region" description="Helical" evidence="6">
    <location>
        <begin position="145"/>
        <end position="169"/>
    </location>
</feature>
<dbReference type="Proteomes" id="UP000233440">
    <property type="component" value="Unassembled WGS sequence"/>
</dbReference>
<dbReference type="AlphaFoldDB" id="A0A2N3LGL9"/>
<proteinExistence type="predicted"/>
<dbReference type="PANTHER" id="PTHR30086">
    <property type="entry name" value="ARGININE EXPORTER PROTEIN ARGO"/>
    <property type="match status" value="1"/>
</dbReference>
<protein>
    <submittedName>
        <fullName evidence="7">Lysine transporter LysE</fullName>
    </submittedName>
</protein>
<dbReference type="GO" id="GO:0005886">
    <property type="term" value="C:plasma membrane"/>
    <property type="evidence" value="ECO:0007669"/>
    <property type="project" value="UniProtKB-SubCell"/>
</dbReference>
<feature type="transmembrane region" description="Helical" evidence="6">
    <location>
        <begin position="39"/>
        <end position="64"/>
    </location>
</feature>
<feature type="transmembrane region" description="Helical" evidence="6">
    <location>
        <begin position="6"/>
        <end position="27"/>
    </location>
</feature>
<dbReference type="GO" id="GO:0015171">
    <property type="term" value="F:amino acid transmembrane transporter activity"/>
    <property type="evidence" value="ECO:0007669"/>
    <property type="project" value="TreeGrafter"/>
</dbReference>
<evidence type="ECO:0000256" key="6">
    <source>
        <dbReference type="SAM" id="Phobius"/>
    </source>
</evidence>
<dbReference type="Pfam" id="PF01810">
    <property type="entry name" value="LysE"/>
    <property type="match status" value="1"/>
</dbReference>
<comment type="caution">
    <text evidence="7">The sequence shown here is derived from an EMBL/GenBank/DDBJ whole genome shotgun (WGS) entry which is preliminary data.</text>
</comment>
<evidence type="ECO:0000313" key="8">
    <source>
        <dbReference type="Proteomes" id="UP000233440"/>
    </source>
</evidence>
<keyword evidence="4 6" id="KW-1133">Transmembrane helix</keyword>
<dbReference type="RefSeq" id="WP_101355454.1">
    <property type="nucleotide sequence ID" value="NZ_PIQO01000015.1"/>
</dbReference>
<dbReference type="PANTHER" id="PTHR30086:SF20">
    <property type="entry name" value="ARGININE EXPORTER PROTEIN ARGO-RELATED"/>
    <property type="match status" value="1"/>
</dbReference>
<dbReference type="EMBL" id="PIQO01000015">
    <property type="protein sequence ID" value="PKR83756.1"/>
    <property type="molecule type" value="Genomic_DNA"/>
</dbReference>
<comment type="subcellular location">
    <subcellularLocation>
        <location evidence="1">Cell membrane</location>
        <topology evidence="1">Multi-pass membrane protein</topology>
    </subcellularLocation>
</comment>
<evidence type="ECO:0000256" key="3">
    <source>
        <dbReference type="ARBA" id="ARBA00022692"/>
    </source>
</evidence>
<sequence length="206" mass="22440">MTEAIIHGVLLAFGLILPLGVQNVFVFNQGASQKTLVRTLPVILTASLCDTLLISAAVLGVSVVVLTFGWLKITIFTVGFLFLLYMGWVIWRSEGTVEQNNQGRLSAKQQIAYAASVSLLNPHAILDTIGVIGTNSLHYHGIDKWAFTIATIFVSWIWFSGLAIAGKLLQRLDQTGKTLTILNKISALIIWGVAIYMGIELLKEVG</sequence>
<name>A0A2N3LGL9_9BACI</name>
<dbReference type="OrthoDB" id="5638726at2"/>
<keyword evidence="3 6" id="KW-0812">Transmembrane</keyword>
<feature type="transmembrane region" description="Helical" evidence="6">
    <location>
        <begin position="111"/>
        <end position="133"/>
    </location>
</feature>
<evidence type="ECO:0000256" key="2">
    <source>
        <dbReference type="ARBA" id="ARBA00022475"/>
    </source>
</evidence>
<keyword evidence="8" id="KW-1185">Reference proteome</keyword>
<keyword evidence="2" id="KW-1003">Cell membrane</keyword>
<gene>
    <name evidence="7" type="ORF">CWO92_17245</name>
</gene>
<organism evidence="7 8">
    <name type="scientific">Heyndrickxia camelliae</name>
    <dbReference type="NCBI Taxonomy" id="1707093"/>
    <lineage>
        <taxon>Bacteria</taxon>
        <taxon>Bacillati</taxon>
        <taxon>Bacillota</taxon>
        <taxon>Bacilli</taxon>
        <taxon>Bacillales</taxon>
        <taxon>Bacillaceae</taxon>
        <taxon>Heyndrickxia</taxon>
    </lineage>
</organism>
<keyword evidence="5 6" id="KW-0472">Membrane</keyword>
<feature type="transmembrane region" description="Helical" evidence="6">
    <location>
        <begin position="70"/>
        <end position="91"/>
    </location>
</feature>